<gene>
    <name evidence="7" type="ORF">SBOR_6469</name>
</gene>
<dbReference type="Proteomes" id="UP000019487">
    <property type="component" value="Unassembled WGS sequence"/>
</dbReference>
<reference evidence="7 8" key="1">
    <citation type="journal article" date="2014" name="Genome Announc.">
        <title>Draft genome sequence of Sclerotinia borealis, a psychrophilic plant pathogenic fungus.</title>
        <authorList>
            <person name="Mardanov A.V."/>
            <person name="Beletsky A.V."/>
            <person name="Kadnikov V.V."/>
            <person name="Ignatov A.N."/>
            <person name="Ravin N.V."/>
        </authorList>
    </citation>
    <scope>NUCLEOTIDE SEQUENCE [LARGE SCALE GENOMIC DNA]</scope>
    <source>
        <strain evidence="8">F-4157</strain>
    </source>
</reference>
<proteinExistence type="inferred from homology"/>
<dbReference type="STRING" id="1432307.W9C8Q8"/>
<feature type="repeat" description="ANK" evidence="4">
    <location>
        <begin position="946"/>
        <end position="978"/>
    </location>
</feature>
<feature type="repeat" description="ANK" evidence="4">
    <location>
        <begin position="914"/>
        <end position="946"/>
    </location>
</feature>
<comment type="caution">
    <text evidence="7">The sequence shown here is derived from an EMBL/GenBank/DDBJ whole genome shotgun (WGS) entry which is preliminary data.</text>
</comment>
<dbReference type="Pfam" id="PF05057">
    <property type="entry name" value="DUF676"/>
    <property type="match status" value="1"/>
</dbReference>
<dbReference type="GO" id="GO:0004540">
    <property type="term" value="F:RNA nuclease activity"/>
    <property type="evidence" value="ECO:0007669"/>
    <property type="project" value="TreeGrafter"/>
</dbReference>
<dbReference type="PROSITE" id="PS50088">
    <property type="entry name" value="ANK_REPEAT"/>
    <property type="match status" value="6"/>
</dbReference>
<feature type="repeat" description="ANK" evidence="4">
    <location>
        <begin position="879"/>
        <end position="911"/>
    </location>
</feature>
<dbReference type="InterPro" id="IPR029058">
    <property type="entry name" value="AB_hydrolase_fold"/>
</dbReference>
<dbReference type="InterPro" id="IPR036770">
    <property type="entry name" value="Ankyrin_rpt-contain_sf"/>
</dbReference>
<dbReference type="InterPro" id="IPR007751">
    <property type="entry name" value="DUF676_lipase-like"/>
</dbReference>
<keyword evidence="2" id="KW-0677">Repeat</keyword>
<keyword evidence="8" id="KW-1185">Reference proteome</keyword>
<dbReference type="SMART" id="SM00248">
    <property type="entry name" value="ANK"/>
    <property type="match status" value="14"/>
</dbReference>
<dbReference type="OrthoDB" id="7464126at2759"/>
<dbReference type="PANTHER" id="PTHR24141:SF1">
    <property type="entry name" value="2-5A-DEPENDENT RIBONUCLEASE"/>
    <property type="match status" value="1"/>
</dbReference>
<dbReference type="Pfam" id="PF12796">
    <property type="entry name" value="Ank_2"/>
    <property type="match status" value="5"/>
</dbReference>
<evidence type="ECO:0000313" key="8">
    <source>
        <dbReference type="Proteomes" id="UP000019487"/>
    </source>
</evidence>
<keyword evidence="3 4" id="KW-0040">ANK repeat</keyword>
<feature type="repeat" description="ANK" evidence="4">
    <location>
        <begin position="1128"/>
        <end position="1155"/>
    </location>
</feature>
<dbReference type="EMBL" id="AYSA01000338">
    <property type="protein sequence ID" value="ESZ93142.1"/>
    <property type="molecule type" value="Genomic_DNA"/>
</dbReference>
<evidence type="ECO:0000259" key="6">
    <source>
        <dbReference type="Pfam" id="PF24883"/>
    </source>
</evidence>
<name>W9C8Q8_SCLBF</name>
<evidence type="ECO:0000256" key="1">
    <source>
        <dbReference type="ARBA" id="ARBA00007920"/>
    </source>
</evidence>
<dbReference type="InterPro" id="IPR002110">
    <property type="entry name" value="Ankyrin_rpt"/>
</dbReference>
<feature type="domain" description="DUF676" evidence="5">
    <location>
        <begin position="48"/>
        <end position="178"/>
    </location>
</feature>
<dbReference type="Gene3D" id="1.25.40.20">
    <property type="entry name" value="Ankyrin repeat-containing domain"/>
    <property type="match status" value="3"/>
</dbReference>
<feature type="domain" description="Nephrocystin 3-like N-terminal" evidence="6">
    <location>
        <begin position="339"/>
        <end position="512"/>
    </location>
</feature>
<evidence type="ECO:0000313" key="7">
    <source>
        <dbReference type="EMBL" id="ESZ93142.1"/>
    </source>
</evidence>
<comment type="similarity">
    <text evidence="1">Belongs to the putative lipase ROG1 family.</text>
</comment>
<dbReference type="SUPFAM" id="SSF48403">
    <property type="entry name" value="Ankyrin repeat"/>
    <property type="match status" value="2"/>
</dbReference>
<dbReference type="SUPFAM" id="SSF53474">
    <property type="entry name" value="alpha/beta-Hydrolases"/>
    <property type="match status" value="1"/>
</dbReference>
<dbReference type="HOGENOM" id="CLU_000288_34_1_1"/>
<feature type="repeat" description="ANK" evidence="4">
    <location>
        <begin position="983"/>
        <end position="1011"/>
    </location>
</feature>
<dbReference type="PANTHER" id="PTHR24141">
    <property type="entry name" value="2-5A-DEPENDENT RIBONUCLEASE"/>
    <property type="match status" value="1"/>
</dbReference>
<dbReference type="Pfam" id="PF24883">
    <property type="entry name" value="NPHP3_N"/>
    <property type="match status" value="1"/>
</dbReference>
<feature type="repeat" description="ANK" evidence="4">
    <location>
        <begin position="1190"/>
        <end position="1222"/>
    </location>
</feature>
<dbReference type="Gene3D" id="3.40.50.1820">
    <property type="entry name" value="alpha/beta hydrolase"/>
    <property type="match status" value="1"/>
</dbReference>
<accession>W9C8Q8</accession>
<evidence type="ECO:0000256" key="3">
    <source>
        <dbReference type="ARBA" id="ARBA00023043"/>
    </source>
</evidence>
<evidence type="ECO:0000256" key="4">
    <source>
        <dbReference type="PROSITE-ProRule" id="PRU00023"/>
    </source>
</evidence>
<dbReference type="SUPFAM" id="SSF52540">
    <property type="entry name" value="P-loop containing nucleoside triphosphate hydrolases"/>
    <property type="match status" value="2"/>
</dbReference>
<dbReference type="InterPro" id="IPR027417">
    <property type="entry name" value="P-loop_NTPase"/>
</dbReference>
<dbReference type="GO" id="GO:0003723">
    <property type="term" value="F:RNA binding"/>
    <property type="evidence" value="ECO:0007669"/>
    <property type="project" value="TreeGrafter"/>
</dbReference>
<dbReference type="PRINTS" id="PR01415">
    <property type="entry name" value="ANKYRIN"/>
</dbReference>
<evidence type="ECO:0000259" key="5">
    <source>
        <dbReference type="Pfam" id="PF05057"/>
    </source>
</evidence>
<dbReference type="InterPro" id="IPR056884">
    <property type="entry name" value="NPHP3-like_N"/>
</dbReference>
<sequence>MASMKFGKSRSKSTTTVLPTSLEKFGLFRLNPIPTPPRDGESSYRIDVVALHGIKGDAYNTWTEKKGENENMWLRDQLPNELPGARIFSFGYDANVLFSRGTGDIEDFATNLLEDLVRERNNEENRKRRIIFICHSMGGIVIKKALIKAFSSTLYKNIFKSTSAILFLATPHGGSDQTKLPLSIANVANSFSALLVRFSGRVRDELITPLARDSPVLRDTQHEFKEQKLYEGFMIASFQEQVICTGLKGLVVDKESAILHIPDERVIPMNRHHRNICRFSGPESKSYQRVWGILKEFADEANKMVPDELTAEDKAVLSAIQYSEMAQRRHDANRAHPTTCSWIFKNRAYLDWKDAHRSLIWITGKPGAGKSTLMAYILSNFRPRDPRQLVLNFFFHGRGSPLQQSPEGMYRELLYQLYSQASSIRDQLRKSFTEKMALRQSEDGCVWATDELRDWLFITITWIAKTTPVAIFVDALDEAGDDNARNLIGYFDDMQKTISREGGFLRICIACRHYPNVTLSDGFEVIVENGNKQDIAIYVHEELSSKFRLWDDDPVAIEGRKTMENAIVKQSKGVFQWVKLVVPKVAYDLNEGASLRDIHDMLGKVPNDLGRVYKDILTNVIKANYRSKTLLLMQWVALALRPLSLIELRFALVLDKPLHEGQMSCRDSKDFVETDARMKILTKSLSGGLIEVVLYTSGQYVVQFIHQTVVDFMTSEGLKFLFAAVEEPSSEGLLQHIIELSDDEIVGKSQDILARTCTNYFRSGELSRQIKCEELTPSELDDQYERYAFGVYAHESWLKHAELAERRRIPQDGILQDIETYGLLKIWLNFSHAPPESNYFGYDAPDEVKLLHIFAAANLQGPTRILLGRGVSAMASNSCNTTAMHYAASNGHVELVQLLIDAGADASISQSDDNRNMPLELAARKGHEKVVSLLLKKGADIDGDSVGANALQAAARAGMKDMVRFLLRAGAAVNAPNRIKGDALQTAASEGRIEIVKLLLEYGATFQEHENSLFGNPLSAAAHKGSYKLVELFLEMGISINLSGGRYGNPLQSAVNAQHLHPNIDFIRYLVSKGADVNVQGGQDGSALQAAVSRHGRPLKPHMLEIVHLLLKKGADVNIGGGAVGGVLQAAAANGHDELVQLFIDSGASINSSDGLYGSALTNACYHGHESTVQLLLRAGAKIYSNPSPGMYTPLEAAAGGGFIDIVKILLDAGADVSSQGEDRIALHSAVRSKAIFELILNHGADINACGGRYDNVLQAAAKEGNLETIAICLDHGADINKNGGGFGNALQAAIIGGEEAFRYLLGRGADPCLTGGKFGTALQTAACQGAVGIVKTLLDLGATDAEGGFWGSALEAAEHVVGNSADKEIIINLLIERGGGIRLPLPTR</sequence>
<organism evidence="7 8">
    <name type="scientific">Sclerotinia borealis (strain F-4128)</name>
    <dbReference type="NCBI Taxonomy" id="1432307"/>
    <lineage>
        <taxon>Eukaryota</taxon>
        <taxon>Fungi</taxon>
        <taxon>Dikarya</taxon>
        <taxon>Ascomycota</taxon>
        <taxon>Pezizomycotina</taxon>
        <taxon>Leotiomycetes</taxon>
        <taxon>Helotiales</taxon>
        <taxon>Sclerotiniaceae</taxon>
        <taxon>Sclerotinia</taxon>
    </lineage>
</organism>
<protein>
    <submittedName>
        <fullName evidence="7">Uncharacterized protein</fullName>
    </submittedName>
</protein>
<dbReference type="GO" id="GO:0006396">
    <property type="term" value="P:RNA processing"/>
    <property type="evidence" value="ECO:0007669"/>
    <property type="project" value="TreeGrafter"/>
</dbReference>
<dbReference type="Gene3D" id="3.40.50.300">
    <property type="entry name" value="P-loop containing nucleotide triphosphate hydrolases"/>
    <property type="match status" value="1"/>
</dbReference>
<dbReference type="PROSITE" id="PS50297">
    <property type="entry name" value="ANK_REP_REGION"/>
    <property type="match status" value="5"/>
</dbReference>
<evidence type="ECO:0000256" key="2">
    <source>
        <dbReference type="ARBA" id="ARBA00022737"/>
    </source>
</evidence>